<reference evidence="4" key="1">
    <citation type="submission" date="2016-10" db="EMBL/GenBank/DDBJ databases">
        <authorList>
            <person name="Varghese N."/>
            <person name="Submissions S."/>
        </authorList>
    </citation>
    <scope>NUCLEOTIDE SEQUENCE [LARGE SCALE GENOMIC DNA]</scope>
    <source>
        <strain evidence="4">CGMCC 1.10228</strain>
    </source>
</reference>
<gene>
    <name evidence="3" type="ORF">SAMN04488136_10934</name>
</gene>
<dbReference type="RefSeq" id="WP_245696637.1">
    <property type="nucleotide sequence ID" value="NZ_FNDD01000009.1"/>
</dbReference>
<evidence type="ECO:0000313" key="4">
    <source>
        <dbReference type="Proteomes" id="UP000198854"/>
    </source>
</evidence>
<name>A0A1G7ZYB1_9VIBR</name>
<dbReference type="STRING" id="861298.SAMN04488136_10934"/>
<sequence length="163" mass="17592">MTQAIEAIQTNKVLSVGADEVIKPANTSANLVRDMDYASALKQVDKLDLAGLDVATPAGSSQAFYLDTQSINAIKYQSDSDAALRQVAEQFEALFVQQMLKQMRTATEQLGSDDNPLSNNSNSMFQSMLDNQLASSVSQQSSFGLADMLYQQLSGHSARSISS</sequence>
<accession>A0A1G7ZYB1</accession>
<dbReference type="Pfam" id="PF10135">
    <property type="entry name" value="Rod-binding"/>
    <property type="match status" value="1"/>
</dbReference>
<dbReference type="AlphaFoldDB" id="A0A1G7ZYB1"/>
<dbReference type="GO" id="GO:0044781">
    <property type="term" value="P:bacterial-type flagellum organization"/>
    <property type="evidence" value="ECO:0007669"/>
    <property type="project" value="UniProtKB-KW"/>
</dbReference>
<keyword evidence="1" id="KW-1005">Bacterial flagellum biogenesis</keyword>
<feature type="domain" description="Flagellar protein FlgJ N-terminal" evidence="2">
    <location>
        <begin position="101"/>
        <end position="152"/>
    </location>
</feature>
<proteinExistence type="predicted"/>
<evidence type="ECO:0000313" key="3">
    <source>
        <dbReference type="EMBL" id="SDH13689.1"/>
    </source>
</evidence>
<dbReference type="InterPro" id="IPR019301">
    <property type="entry name" value="Flagellar_prot_FlgJ_N"/>
</dbReference>
<dbReference type="EMBL" id="FNDD01000009">
    <property type="protein sequence ID" value="SDH13689.1"/>
    <property type="molecule type" value="Genomic_DNA"/>
</dbReference>
<organism evidence="3 4">
    <name type="scientific">Vibrio xiamenensis</name>
    <dbReference type="NCBI Taxonomy" id="861298"/>
    <lineage>
        <taxon>Bacteria</taxon>
        <taxon>Pseudomonadati</taxon>
        <taxon>Pseudomonadota</taxon>
        <taxon>Gammaproteobacteria</taxon>
        <taxon>Vibrionales</taxon>
        <taxon>Vibrionaceae</taxon>
        <taxon>Vibrio</taxon>
    </lineage>
</organism>
<protein>
    <submittedName>
        <fullName evidence="3">Rod binding protein</fullName>
    </submittedName>
</protein>
<evidence type="ECO:0000259" key="2">
    <source>
        <dbReference type="Pfam" id="PF10135"/>
    </source>
</evidence>
<evidence type="ECO:0000256" key="1">
    <source>
        <dbReference type="ARBA" id="ARBA00022795"/>
    </source>
</evidence>
<dbReference type="Proteomes" id="UP000198854">
    <property type="component" value="Unassembled WGS sequence"/>
</dbReference>
<keyword evidence="4" id="KW-1185">Reference proteome</keyword>